<feature type="domain" description="Cyclin N-terminal" evidence="1">
    <location>
        <begin position="27"/>
        <end position="136"/>
    </location>
</feature>
<evidence type="ECO:0000259" key="1">
    <source>
        <dbReference type="Pfam" id="PF00134"/>
    </source>
</evidence>
<dbReference type="GO" id="GO:0006357">
    <property type="term" value="P:regulation of transcription by RNA polymerase II"/>
    <property type="evidence" value="ECO:0007669"/>
    <property type="project" value="InterPro"/>
</dbReference>
<dbReference type="GO" id="GO:0016538">
    <property type="term" value="F:cyclin-dependent protein serine/threonine kinase regulator activity"/>
    <property type="evidence" value="ECO:0007669"/>
    <property type="project" value="InterPro"/>
</dbReference>
<dbReference type="EMBL" id="NBNE01005127">
    <property type="protein sequence ID" value="OWZ04144.1"/>
    <property type="molecule type" value="Genomic_DNA"/>
</dbReference>
<dbReference type="AlphaFoldDB" id="A0A225VG92"/>
<dbReference type="InterPro" id="IPR036915">
    <property type="entry name" value="Cyclin-like_sf"/>
</dbReference>
<dbReference type="InterPro" id="IPR006671">
    <property type="entry name" value="Cyclin_N"/>
</dbReference>
<dbReference type="Proteomes" id="UP000198211">
    <property type="component" value="Unassembled WGS sequence"/>
</dbReference>
<organism evidence="2 3">
    <name type="scientific">Phytophthora megakarya</name>
    <dbReference type="NCBI Taxonomy" id="4795"/>
    <lineage>
        <taxon>Eukaryota</taxon>
        <taxon>Sar</taxon>
        <taxon>Stramenopiles</taxon>
        <taxon>Oomycota</taxon>
        <taxon>Peronosporomycetes</taxon>
        <taxon>Peronosporales</taxon>
        <taxon>Peronosporaceae</taxon>
        <taxon>Phytophthora</taxon>
    </lineage>
</organism>
<proteinExistence type="predicted"/>
<name>A0A225VG92_9STRA</name>
<comment type="caution">
    <text evidence="2">The sequence shown here is derived from an EMBL/GenBank/DDBJ whole genome shotgun (WGS) entry which is preliminary data.</text>
</comment>
<reference evidence="3" key="1">
    <citation type="submission" date="2017-03" db="EMBL/GenBank/DDBJ databases">
        <title>Phytopthora megakarya and P. palmivora, two closely related causual agents of cacao black pod achieved similar genome size and gene model numbers by different mechanisms.</title>
        <authorList>
            <person name="Ali S."/>
            <person name="Shao J."/>
            <person name="Larry D.J."/>
            <person name="Kronmiller B."/>
            <person name="Shen D."/>
            <person name="Strem M.D."/>
            <person name="Melnick R.L."/>
            <person name="Guiltinan M.J."/>
            <person name="Tyler B.M."/>
            <person name="Meinhardt L.W."/>
            <person name="Bailey B.A."/>
        </authorList>
    </citation>
    <scope>NUCLEOTIDE SEQUENCE [LARGE SCALE GENOMIC DNA]</scope>
    <source>
        <strain evidence="3">zdho120</strain>
    </source>
</reference>
<dbReference type="Gene3D" id="1.10.472.10">
    <property type="entry name" value="Cyclin-like"/>
    <property type="match status" value="2"/>
</dbReference>
<gene>
    <name evidence="2" type="ORF">PHMEG_00024004</name>
</gene>
<accession>A0A225VG92</accession>
<dbReference type="STRING" id="4795.A0A225VG92"/>
<keyword evidence="3" id="KW-1185">Reference proteome</keyword>
<dbReference type="Pfam" id="PF00134">
    <property type="entry name" value="Cyclin_N"/>
    <property type="match status" value="1"/>
</dbReference>
<evidence type="ECO:0000313" key="2">
    <source>
        <dbReference type="EMBL" id="OWZ04144.1"/>
    </source>
</evidence>
<dbReference type="SUPFAM" id="SSF47954">
    <property type="entry name" value="Cyclin-like"/>
    <property type="match status" value="2"/>
</dbReference>
<dbReference type="PANTHER" id="PTHR10026">
    <property type="entry name" value="CYCLIN"/>
    <property type="match status" value="1"/>
</dbReference>
<sequence>MSSDWLFSAAELQCSPSRRDGVSLASELERRSAACRLVTRLAASLRVSLASQRSACVFLHRFFMRRSLAQCDEHQAAAACLLLASKAENDETQGVDVRRLAKELITCTSMTSSEAEVVSDVLQLEGDVLVALSFELDVDHSFCYIAAAVDKVVALTTEGDSLRQQLKQTAWSFLNDSAITWTCLAVDAPLAAKAAVFAAGRFANCVSEDTVTSEGDSWWTVLETPMDVLTDAARHVLSAYTAPFVDTSVLPSALVDLVNVFHEKTEMNESSEICVRGPEVIETMLCEPLGGDFKVEMDATILVQGPSVCDEIFVDQTTAWIDDCVVVMKGKVEQSPSSPSDPCEIEKSIPLYSPQNRAMELCTQGSLLMKRSITLAECGRNVKKAKQML</sequence>
<protein>
    <submittedName>
        <fullName evidence="2">Cyclin</fullName>
    </submittedName>
</protein>
<evidence type="ECO:0000313" key="3">
    <source>
        <dbReference type="Proteomes" id="UP000198211"/>
    </source>
</evidence>
<dbReference type="OrthoDB" id="25002at2759"/>
<dbReference type="InterPro" id="IPR043198">
    <property type="entry name" value="Cyclin/Ssn8"/>
</dbReference>